<accession>T0LAS4</accession>
<protein>
    <submittedName>
        <fullName evidence="1">Uncharacterized protein</fullName>
    </submittedName>
</protein>
<dbReference type="EMBL" id="AMYD01003738">
    <property type="protein sequence ID" value="EQB45390.1"/>
    <property type="molecule type" value="Genomic_DNA"/>
</dbReference>
<comment type="caution">
    <text evidence="1">The sequence shown here is derived from an EMBL/GenBank/DDBJ whole genome shotgun (WGS) entry which is preliminary data.</text>
</comment>
<organism evidence="1 2">
    <name type="scientific">Colletotrichum gloeosporioides (strain Cg-14)</name>
    <name type="common">Anthracnose fungus</name>
    <name type="synonym">Glomerella cingulata</name>
    <dbReference type="NCBI Taxonomy" id="1237896"/>
    <lineage>
        <taxon>Eukaryota</taxon>
        <taxon>Fungi</taxon>
        <taxon>Dikarya</taxon>
        <taxon>Ascomycota</taxon>
        <taxon>Pezizomycotina</taxon>
        <taxon>Sordariomycetes</taxon>
        <taxon>Hypocreomycetidae</taxon>
        <taxon>Glomerellales</taxon>
        <taxon>Glomerellaceae</taxon>
        <taxon>Colletotrichum</taxon>
        <taxon>Colletotrichum gloeosporioides species complex</taxon>
    </lineage>
</organism>
<evidence type="ECO:0000313" key="1">
    <source>
        <dbReference type="EMBL" id="EQB45390.1"/>
    </source>
</evidence>
<name>T0LAS4_COLGC</name>
<reference evidence="2" key="1">
    <citation type="journal article" date="2013" name="Mol. Plant Microbe Interact.">
        <title>Global aspects of pacC regulation of pathogenicity genes in Colletotrichum gloeosporioides as revealed by transcriptome analysis.</title>
        <authorList>
            <person name="Alkan N."/>
            <person name="Meng X."/>
            <person name="Friedlander G."/>
            <person name="Reuveni E."/>
            <person name="Sukno S."/>
            <person name="Sherman A."/>
            <person name="Thon M."/>
            <person name="Fluhr R."/>
            <person name="Prusky D."/>
        </authorList>
    </citation>
    <scope>NUCLEOTIDE SEQUENCE [LARGE SCALE GENOMIC DNA]</scope>
    <source>
        <strain evidence="2">Cg-14</strain>
    </source>
</reference>
<gene>
    <name evidence="1" type="ORF">CGLO_15743</name>
</gene>
<dbReference type="Proteomes" id="UP000015530">
    <property type="component" value="Unassembled WGS sequence"/>
</dbReference>
<proteinExistence type="predicted"/>
<evidence type="ECO:0000313" key="2">
    <source>
        <dbReference type="Proteomes" id="UP000015530"/>
    </source>
</evidence>
<dbReference type="HOGENOM" id="CLU_3437663_0_0_1"/>
<sequence length="11" mass="1389">MLTKEYPHKEI</sequence>